<dbReference type="RefSeq" id="WP_054407704.1">
    <property type="nucleotide sequence ID" value="NZ_FOYA01000014.1"/>
</dbReference>
<accession>A0A0M8MI16</accession>
<dbReference type="Gene3D" id="3.40.50.1820">
    <property type="entry name" value="alpha/beta hydrolase"/>
    <property type="match status" value="1"/>
</dbReference>
<evidence type="ECO:0000256" key="1">
    <source>
        <dbReference type="SAM" id="Phobius"/>
    </source>
</evidence>
<keyword evidence="4" id="KW-1185">Reference proteome</keyword>
<keyword evidence="1" id="KW-1133">Transmembrane helix</keyword>
<dbReference type="Pfam" id="PF00561">
    <property type="entry name" value="Abhydrolase_1"/>
    <property type="match status" value="1"/>
</dbReference>
<proteinExistence type="predicted"/>
<evidence type="ECO:0000259" key="2">
    <source>
        <dbReference type="Pfam" id="PF00561"/>
    </source>
</evidence>
<comment type="caution">
    <text evidence="3">The sequence shown here is derived from an EMBL/GenBank/DDBJ whole genome shotgun (WGS) entry which is preliminary data.</text>
</comment>
<dbReference type="EMBL" id="LIYD01000005">
    <property type="protein sequence ID" value="KOS06207.1"/>
    <property type="molecule type" value="Genomic_DNA"/>
</dbReference>
<keyword evidence="1" id="KW-0472">Membrane</keyword>
<sequence length="267" mass="29791">MKKAKKIIVRLAVIVLALYALVLVLLYFYQEKLLFHPEVIGKDTALMLPKGVSEEYIAMADGVKLNGLLLRNKNAKGLVFYLHGNGGNAAGWGESILYAFPEAYDLFVLDYRGYGKSEGTIQSEAQLIIDVTTAFDYIVKKYDYKSVVVDGYSIGTGPATQLAAKRDVKALILQAPYYSLSELIDTKVPLVPDFVKRYKLETCNYITKVKAPVYIFHGTEDKLIPYSNCQRLKQAAPDITVIPIRGVGHNGINESQVFRGKVEEILR</sequence>
<name>A0A0M8MI16_9FLAO</name>
<protein>
    <recommendedName>
        <fullName evidence="2">AB hydrolase-1 domain-containing protein</fullName>
    </recommendedName>
</protein>
<organism evidence="3 4">
    <name type="scientific">Flavobacterium akiainvivens</name>
    <dbReference type="NCBI Taxonomy" id="1202724"/>
    <lineage>
        <taxon>Bacteria</taxon>
        <taxon>Pseudomonadati</taxon>
        <taxon>Bacteroidota</taxon>
        <taxon>Flavobacteriia</taxon>
        <taxon>Flavobacteriales</taxon>
        <taxon>Flavobacteriaceae</taxon>
        <taxon>Flavobacterium</taxon>
    </lineage>
</organism>
<evidence type="ECO:0000313" key="3">
    <source>
        <dbReference type="EMBL" id="KOS06207.1"/>
    </source>
</evidence>
<dbReference type="PANTHER" id="PTHR12277:SF81">
    <property type="entry name" value="PROTEIN ABHD13"/>
    <property type="match status" value="1"/>
</dbReference>
<feature type="domain" description="AB hydrolase-1" evidence="2">
    <location>
        <begin position="78"/>
        <end position="199"/>
    </location>
</feature>
<dbReference type="SUPFAM" id="SSF53474">
    <property type="entry name" value="alpha/beta-Hydrolases"/>
    <property type="match status" value="1"/>
</dbReference>
<dbReference type="Proteomes" id="UP000037755">
    <property type="component" value="Unassembled WGS sequence"/>
</dbReference>
<gene>
    <name evidence="3" type="ORF">AM493_09320</name>
</gene>
<evidence type="ECO:0000313" key="4">
    <source>
        <dbReference type="Proteomes" id="UP000037755"/>
    </source>
</evidence>
<dbReference type="PANTHER" id="PTHR12277">
    <property type="entry name" value="ALPHA/BETA HYDROLASE DOMAIN-CONTAINING PROTEIN"/>
    <property type="match status" value="1"/>
</dbReference>
<reference evidence="3 4" key="1">
    <citation type="submission" date="2015-08" db="EMBL/GenBank/DDBJ databases">
        <title>Whole genome sequence of Flavobacterium akiainvivens IK-1T, from decaying Wikstroemia oahuensis, an endemic Hawaiian shrub.</title>
        <authorList>
            <person name="Wan X."/>
            <person name="Hou S."/>
            <person name="Saito J."/>
            <person name="Donachie S."/>
        </authorList>
    </citation>
    <scope>NUCLEOTIDE SEQUENCE [LARGE SCALE GENOMIC DNA]</scope>
    <source>
        <strain evidence="3 4">IK-1</strain>
    </source>
</reference>
<feature type="transmembrane region" description="Helical" evidence="1">
    <location>
        <begin position="7"/>
        <end position="29"/>
    </location>
</feature>
<dbReference type="InterPro" id="IPR029058">
    <property type="entry name" value="AB_hydrolase_fold"/>
</dbReference>
<dbReference type="STRING" id="1202724.AM493_09320"/>
<dbReference type="PATRIC" id="fig|1202724.3.peg.1935"/>
<dbReference type="InterPro" id="IPR000073">
    <property type="entry name" value="AB_hydrolase_1"/>
</dbReference>
<dbReference type="OrthoDB" id="9777090at2"/>
<dbReference type="AlphaFoldDB" id="A0A0M8MI16"/>
<keyword evidence="1" id="KW-0812">Transmembrane</keyword>